<feature type="domain" description="ABC transmembrane type-2" evidence="6">
    <location>
        <begin position="127"/>
        <end position="357"/>
    </location>
</feature>
<evidence type="ECO:0000256" key="5">
    <source>
        <dbReference type="SAM" id="Phobius"/>
    </source>
</evidence>
<dbReference type="InterPro" id="IPR013525">
    <property type="entry name" value="ABC2_TM"/>
</dbReference>
<dbReference type="InterPro" id="IPR047817">
    <property type="entry name" value="ABC2_TM_bact-type"/>
</dbReference>
<dbReference type="PROSITE" id="PS51012">
    <property type="entry name" value="ABC_TM2"/>
    <property type="match status" value="1"/>
</dbReference>
<dbReference type="AlphaFoldDB" id="A0A0G0YJV2"/>
<dbReference type="EMBL" id="LCBL01000001">
    <property type="protein sequence ID" value="KKS09816.1"/>
    <property type="molecule type" value="Genomic_DNA"/>
</dbReference>
<dbReference type="GO" id="GO:0016020">
    <property type="term" value="C:membrane"/>
    <property type="evidence" value="ECO:0007669"/>
    <property type="project" value="UniProtKB-SubCell"/>
</dbReference>
<dbReference type="PANTHER" id="PTHR43027:SF2">
    <property type="entry name" value="TRANSPORT PERMEASE PROTEIN"/>
    <property type="match status" value="1"/>
</dbReference>
<feature type="transmembrane region" description="Helical" evidence="5">
    <location>
        <begin position="336"/>
        <end position="354"/>
    </location>
</feature>
<evidence type="ECO:0000313" key="8">
    <source>
        <dbReference type="Proteomes" id="UP000033869"/>
    </source>
</evidence>
<dbReference type="GO" id="GO:0140359">
    <property type="term" value="F:ABC-type transporter activity"/>
    <property type="evidence" value="ECO:0007669"/>
    <property type="project" value="InterPro"/>
</dbReference>
<feature type="transmembrane region" description="Helical" evidence="5">
    <location>
        <begin position="20"/>
        <end position="38"/>
    </location>
</feature>
<evidence type="ECO:0000313" key="7">
    <source>
        <dbReference type="EMBL" id="KKS09816.1"/>
    </source>
</evidence>
<gene>
    <name evidence="7" type="ORF">UU65_C0001G0221</name>
</gene>
<comment type="caution">
    <text evidence="7">The sequence shown here is derived from an EMBL/GenBank/DDBJ whole genome shotgun (WGS) entry which is preliminary data.</text>
</comment>
<dbReference type="InterPro" id="IPR052902">
    <property type="entry name" value="ABC-2_transporter"/>
</dbReference>
<accession>A0A0G0YJV2</accession>
<sequence length="359" mass="39692">MKKLLLADIKMLLRSKQTLFWSLMFPLMFTFIFGSFFGKGNNSVGTVALINESNTELAKSFDKAARDSGIFTIKDDINVEEAKKLIGKDQLSGAIVIPKGFGEQKPDAPKNIKVVYDPAGQAGRTLIGFTNQFLTAANLEIQQAKPIFSVEEEKTNTKQFGYFDFILMGLIGMALMNSSIQGMSIAMSKYREDKILKRLTTTPLKVWHFIAAEVTSRLLVNVIQVTLILLVGFYMFDAHINGSIFLIYVLALLGALLFQSIGFVIAGLSKTTNAAEGMSTAIAIPMMFLSGVFFPIDQLPKWLYSIVQYLPLAPLLRTMRSVALEDASPFANPSNLILVIVWVVAALIIAAYKFRLADE</sequence>
<evidence type="ECO:0000256" key="3">
    <source>
        <dbReference type="ARBA" id="ARBA00022989"/>
    </source>
</evidence>
<feature type="transmembrane region" description="Helical" evidence="5">
    <location>
        <begin position="218"/>
        <end position="236"/>
    </location>
</feature>
<keyword evidence="2 5" id="KW-0812">Transmembrane</keyword>
<evidence type="ECO:0000256" key="2">
    <source>
        <dbReference type="ARBA" id="ARBA00022692"/>
    </source>
</evidence>
<dbReference type="Proteomes" id="UP000033869">
    <property type="component" value="Unassembled WGS sequence"/>
</dbReference>
<name>A0A0G0YJV2_UNCC2</name>
<keyword evidence="3 5" id="KW-1133">Transmembrane helix</keyword>
<dbReference type="Gene3D" id="3.40.1710.10">
    <property type="entry name" value="abc type-2 transporter like domain"/>
    <property type="match status" value="1"/>
</dbReference>
<feature type="transmembrane region" description="Helical" evidence="5">
    <location>
        <begin position="242"/>
        <end position="266"/>
    </location>
</feature>
<proteinExistence type="predicted"/>
<reference evidence="7 8" key="1">
    <citation type="journal article" date="2015" name="Nature">
        <title>rRNA introns, odd ribosomes, and small enigmatic genomes across a large radiation of phyla.</title>
        <authorList>
            <person name="Brown C.T."/>
            <person name="Hug L.A."/>
            <person name="Thomas B.C."/>
            <person name="Sharon I."/>
            <person name="Castelle C.J."/>
            <person name="Singh A."/>
            <person name="Wilkins M.J."/>
            <person name="Williams K.H."/>
            <person name="Banfield J.F."/>
        </authorList>
    </citation>
    <scope>NUCLEOTIDE SEQUENCE [LARGE SCALE GENOMIC DNA]</scope>
</reference>
<organism evidence="7 8">
    <name type="scientific">candidate division CPR2 bacterium GW2011_GWC1_41_48</name>
    <dbReference type="NCBI Taxonomy" id="1618344"/>
    <lineage>
        <taxon>Bacteria</taxon>
        <taxon>Bacteria division CPR2</taxon>
    </lineage>
</organism>
<comment type="subcellular location">
    <subcellularLocation>
        <location evidence="1">Membrane</location>
        <topology evidence="1">Multi-pass membrane protein</topology>
    </subcellularLocation>
</comment>
<evidence type="ECO:0000256" key="4">
    <source>
        <dbReference type="ARBA" id="ARBA00023136"/>
    </source>
</evidence>
<evidence type="ECO:0000259" key="6">
    <source>
        <dbReference type="PROSITE" id="PS51012"/>
    </source>
</evidence>
<protein>
    <submittedName>
        <fullName evidence="7">ABC transporter permease</fullName>
    </submittedName>
</protein>
<dbReference type="PANTHER" id="PTHR43027">
    <property type="entry name" value="DOXORUBICIN RESISTANCE ABC TRANSPORTER PERMEASE PROTEIN DRRC-RELATED"/>
    <property type="match status" value="1"/>
</dbReference>
<keyword evidence="4 5" id="KW-0472">Membrane</keyword>
<evidence type="ECO:0000256" key="1">
    <source>
        <dbReference type="ARBA" id="ARBA00004141"/>
    </source>
</evidence>
<feature type="transmembrane region" description="Helical" evidence="5">
    <location>
        <begin position="278"/>
        <end position="296"/>
    </location>
</feature>
<feature type="transmembrane region" description="Helical" evidence="5">
    <location>
        <begin position="165"/>
        <end position="188"/>
    </location>
</feature>
<dbReference type="Pfam" id="PF12698">
    <property type="entry name" value="ABC2_membrane_3"/>
    <property type="match status" value="1"/>
</dbReference>